<keyword evidence="1" id="KW-0472">Membrane</keyword>
<keyword evidence="4" id="KW-1185">Reference proteome</keyword>
<feature type="transmembrane region" description="Helical" evidence="1">
    <location>
        <begin position="127"/>
        <end position="149"/>
    </location>
</feature>
<dbReference type="EMBL" id="JAOZYB010000009">
    <property type="protein sequence ID" value="MEB3959215.1"/>
    <property type="molecule type" value="Genomic_DNA"/>
</dbReference>
<gene>
    <name evidence="3" type="ORF">OKJ48_02930</name>
</gene>
<sequence>MTSTTLPYAGSTHRVTFWRGPFARATYREIGHTVTSLPVAVAGFVFAVTMFALGLSTLVVWIGLPVLVGALAGARALGGAERGRARSLLGLDVAAPAAPAAGLRARVMDAAGWKALLFHTVMFPWRVLSFVVSVTFLVTGWVVALFPAYSWVFHRYLDWPGYRVYDFTTDAGVHHAYYIESPAQIAAVSAIGLLLVLVTPKLVRGLTNVDRAAIRSLLSAPAK</sequence>
<comment type="caution">
    <text evidence="3">The sequence shown here is derived from an EMBL/GenBank/DDBJ whole genome shotgun (WGS) entry which is preliminary data.</text>
</comment>
<feature type="transmembrane region" description="Helical" evidence="1">
    <location>
        <begin position="34"/>
        <end position="53"/>
    </location>
</feature>
<dbReference type="Pfam" id="PF13796">
    <property type="entry name" value="Sensor"/>
    <property type="match status" value="1"/>
</dbReference>
<dbReference type="RefSeq" id="WP_324766201.1">
    <property type="nucleotide sequence ID" value="NZ_BAAATS010000017.1"/>
</dbReference>
<accession>A0ABU6C3C9</accession>
<reference evidence="3 4" key="1">
    <citation type="submission" date="2022-10" db="EMBL/GenBank/DDBJ databases">
        <authorList>
            <person name="Xie J."/>
            <person name="Shen N."/>
        </authorList>
    </citation>
    <scope>NUCLEOTIDE SEQUENCE [LARGE SCALE GENOMIC DNA]</scope>
    <source>
        <strain evidence="3 4">DSM 41681</strain>
    </source>
</reference>
<feature type="domain" description="Putative sensor" evidence="2">
    <location>
        <begin position="34"/>
        <end position="218"/>
    </location>
</feature>
<organism evidence="3 4">
    <name type="scientific">Streptomyces kunmingensis</name>
    <dbReference type="NCBI Taxonomy" id="68225"/>
    <lineage>
        <taxon>Bacteria</taxon>
        <taxon>Bacillati</taxon>
        <taxon>Actinomycetota</taxon>
        <taxon>Actinomycetes</taxon>
        <taxon>Kitasatosporales</taxon>
        <taxon>Streptomycetaceae</taxon>
        <taxon>Streptomyces</taxon>
    </lineage>
</organism>
<dbReference type="Proteomes" id="UP001352223">
    <property type="component" value="Unassembled WGS sequence"/>
</dbReference>
<evidence type="ECO:0000259" key="2">
    <source>
        <dbReference type="Pfam" id="PF13796"/>
    </source>
</evidence>
<evidence type="ECO:0000313" key="4">
    <source>
        <dbReference type="Proteomes" id="UP001352223"/>
    </source>
</evidence>
<feature type="transmembrane region" description="Helical" evidence="1">
    <location>
        <begin position="59"/>
        <end position="78"/>
    </location>
</feature>
<keyword evidence="1" id="KW-1133">Transmembrane helix</keyword>
<feature type="transmembrane region" description="Helical" evidence="1">
    <location>
        <begin position="183"/>
        <end position="203"/>
    </location>
</feature>
<protein>
    <submittedName>
        <fullName evidence="3">Sensor domain-containing protein</fullName>
    </submittedName>
</protein>
<evidence type="ECO:0000256" key="1">
    <source>
        <dbReference type="SAM" id="Phobius"/>
    </source>
</evidence>
<keyword evidence="1" id="KW-0812">Transmembrane</keyword>
<proteinExistence type="predicted"/>
<name>A0ABU6C3C9_9ACTN</name>
<evidence type="ECO:0000313" key="3">
    <source>
        <dbReference type="EMBL" id="MEB3959215.1"/>
    </source>
</evidence>
<dbReference type="InterPro" id="IPR025828">
    <property type="entry name" value="Put_sensor_dom"/>
</dbReference>